<evidence type="ECO:0000313" key="6">
    <source>
        <dbReference type="Proteomes" id="UP000051260"/>
    </source>
</evidence>
<evidence type="ECO:0000256" key="3">
    <source>
        <dbReference type="ARBA" id="ARBA00023163"/>
    </source>
</evidence>
<name>A0A0P1I470_9RHOB</name>
<feature type="domain" description="HTH hxlR-type" evidence="4">
    <location>
        <begin position="100"/>
        <end position="155"/>
    </location>
</feature>
<dbReference type="EMBL" id="CYUD01000002">
    <property type="protein sequence ID" value="CUJ89204.1"/>
    <property type="molecule type" value="Genomic_DNA"/>
</dbReference>
<keyword evidence="2" id="KW-0238">DNA-binding</keyword>
<dbReference type="AlphaFoldDB" id="A0A0P1I470"/>
<keyword evidence="3" id="KW-0804">Transcription</keyword>
<dbReference type="InterPro" id="IPR036390">
    <property type="entry name" value="WH_DNA-bd_sf"/>
</dbReference>
<dbReference type="SUPFAM" id="SSF46785">
    <property type="entry name" value="Winged helix' DNA-binding domain"/>
    <property type="match status" value="2"/>
</dbReference>
<reference evidence="6" key="1">
    <citation type="submission" date="2015-09" db="EMBL/GenBank/DDBJ databases">
        <authorList>
            <person name="Rodrigo-Torres L."/>
            <person name="Arahal D.R."/>
        </authorList>
    </citation>
    <scope>NUCLEOTIDE SEQUENCE [LARGE SCALE GENOMIC DNA]</scope>
    <source>
        <strain evidence="6">CECT 5091</strain>
    </source>
</reference>
<dbReference type="InterPro" id="IPR036388">
    <property type="entry name" value="WH-like_DNA-bd_sf"/>
</dbReference>
<dbReference type="GO" id="GO:0003677">
    <property type="term" value="F:DNA binding"/>
    <property type="evidence" value="ECO:0007669"/>
    <property type="project" value="UniProtKB-KW"/>
</dbReference>
<dbReference type="PANTHER" id="PTHR33204">
    <property type="entry name" value="TRANSCRIPTIONAL REGULATOR, MARR FAMILY"/>
    <property type="match status" value="1"/>
</dbReference>
<gene>
    <name evidence="5" type="ORF">RUE5091_00836</name>
</gene>
<dbReference type="Gene3D" id="1.10.10.10">
    <property type="entry name" value="Winged helix-like DNA-binding domain superfamily/Winged helix DNA-binding domain"/>
    <property type="match status" value="2"/>
</dbReference>
<protein>
    <submittedName>
        <fullName evidence="5">HxlR-like helix-turn-helix</fullName>
    </submittedName>
</protein>
<keyword evidence="1" id="KW-0805">Transcription regulation</keyword>
<dbReference type="PANTHER" id="PTHR33204:SF18">
    <property type="entry name" value="TRANSCRIPTIONAL REGULATORY PROTEIN"/>
    <property type="match status" value="1"/>
</dbReference>
<evidence type="ECO:0000259" key="4">
    <source>
        <dbReference type="Pfam" id="PF01638"/>
    </source>
</evidence>
<keyword evidence="6" id="KW-1185">Reference proteome</keyword>
<evidence type="ECO:0000256" key="1">
    <source>
        <dbReference type="ARBA" id="ARBA00023015"/>
    </source>
</evidence>
<dbReference type="STRING" id="1715692.RUE5091_00836"/>
<dbReference type="InterPro" id="IPR002577">
    <property type="entry name" value="HTH_HxlR"/>
</dbReference>
<proteinExistence type="predicted"/>
<dbReference type="OrthoDB" id="7351781at2"/>
<sequence>MDINTLVKLTSRAWSLNILALLHSGIPGRQAPLLAATSAGRTAFSASLDHLIQLKLIERNPGHGHPLRPEFRLTPAGVDAAAIAKAIVAAVPDDSKFKLLRKTWTVPILALTGTPHRFSMLKSNLMTITDRALSSSLHELEDVDWIKREIETSVRMPFPIYRAVSTGLTVNQAVGLPL</sequence>
<dbReference type="Proteomes" id="UP000051260">
    <property type="component" value="Unassembled WGS sequence"/>
</dbReference>
<accession>A0A0P1I470</accession>
<evidence type="ECO:0000313" key="5">
    <source>
        <dbReference type="EMBL" id="CUJ89204.1"/>
    </source>
</evidence>
<evidence type="ECO:0000256" key="2">
    <source>
        <dbReference type="ARBA" id="ARBA00023125"/>
    </source>
</evidence>
<dbReference type="Pfam" id="PF01638">
    <property type="entry name" value="HxlR"/>
    <property type="match status" value="1"/>
</dbReference>
<organism evidence="5 6">
    <name type="scientific">Ruegeria denitrificans</name>
    <dbReference type="NCBI Taxonomy" id="1715692"/>
    <lineage>
        <taxon>Bacteria</taxon>
        <taxon>Pseudomonadati</taxon>
        <taxon>Pseudomonadota</taxon>
        <taxon>Alphaproteobacteria</taxon>
        <taxon>Rhodobacterales</taxon>
        <taxon>Roseobacteraceae</taxon>
        <taxon>Ruegeria</taxon>
    </lineage>
</organism>